<dbReference type="Proteomes" id="UP000502611">
    <property type="component" value="Chromosome"/>
</dbReference>
<evidence type="ECO:0000256" key="1">
    <source>
        <dbReference type="SAM" id="MobiDB-lite"/>
    </source>
</evidence>
<organism evidence="2 3">
    <name type="scientific">Sphingobium yanoikuyae</name>
    <name type="common">Sphingomonas yanoikuyae</name>
    <dbReference type="NCBI Taxonomy" id="13690"/>
    <lineage>
        <taxon>Bacteria</taxon>
        <taxon>Pseudomonadati</taxon>
        <taxon>Pseudomonadota</taxon>
        <taxon>Alphaproteobacteria</taxon>
        <taxon>Sphingomonadales</taxon>
        <taxon>Sphingomonadaceae</taxon>
        <taxon>Sphingobium</taxon>
    </lineage>
</organism>
<reference evidence="2 3" key="1">
    <citation type="submission" date="2020-04" db="EMBL/GenBank/DDBJ databases">
        <title>The Whole Genome Analysis of High salt-tolerant Sphingobium yanoikuyae YC-XJ2 with Aryl organophosphorus flame retardants (aryl-OPFRs)-degrading capacity and characteristics of Related phosphotriesterase.</title>
        <authorList>
            <person name="Li X."/>
        </authorList>
    </citation>
    <scope>NUCLEOTIDE SEQUENCE [LARGE SCALE GENOMIC DNA]</scope>
    <source>
        <strain evidence="2 3">YC-XJ2</strain>
    </source>
</reference>
<dbReference type="RefSeq" id="WP_169861735.1">
    <property type="nucleotide sequence ID" value="NZ_CP053021.1"/>
</dbReference>
<protein>
    <submittedName>
        <fullName evidence="2">Uncharacterized protein</fullName>
    </submittedName>
</protein>
<gene>
    <name evidence="2" type="ORF">HH800_16625</name>
</gene>
<feature type="region of interest" description="Disordered" evidence="1">
    <location>
        <begin position="75"/>
        <end position="111"/>
    </location>
</feature>
<evidence type="ECO:0000313" key="2">
    <source>
        <dbReference type="EMBL" id="QJR03664.1"/>
    </source>
</evidence>
<evidence type="ECO:0000313" key="3">
    <source>
        <dbReference type="Proteomes" id="UP000502611"/>
    </source>
</evidence>
<feature type="compositionally biased region" description="Basic and acidic residues" evidence="1">
    <location>
        <begin position="92"/>
        <end position="105"/>
    </location>
</feature>
<sequence length="111" mass="12203">MLDEAIEGSSQRHQVIMNRRQLTGGSIPARNVWNVGGCGEHIHAIQMSGFLFLHSEPDRAECPIVRHYSLVQNLSDADKSDPTGKISAAGPEFREGRSTGEERRAGYGAQR</sequence>
<accession>A0A6M4GAP7</accession>
<name>A0A6M4GAP7_SPHYA</name>
<dbReference type="AlphaFoldDB" id="A0A6M4GAP7"/>
<dbReference type="EMBL" id="CP053021">
    <property type="protein sequence ID" value="QJR03664.1"/>
    <property type="molecule type" value="Genomic_DNA"/>
</dbReference>
<proteinExistence type="predicted"/>